<dbReference type="EMBL" id="JAKOGI010001409">
    <property type="protein sequence ID" value="KAJ8425771.1"/>
    <property type="molecule type" value="Genomic_DNA"/>
</dbReference>
<gene>
    <name evidence="2" type="ORF">Cgig2_014885</name>
</gene>
<evidence type="ECO:0000313" key="2">
    <source>
        <dbReference type="EMBL" id="KAJ8425771.1"/>
    </source>
</evidence>
<name>A0A9Q1GRW4_9CARY</name>
<keyword evidence="3" id="KW-1185">Reference proteome</keyword>
<feature type="region of interest" description="Disordered" evidence="1">
    <location>
        <begin position="71"/>
        <end position="92"/>
    </location>
</feature>
<proteinExistence type="predicted"/>
<comment type="caution">
    <text evidence="2">The sequence shown here is derived from an EMBL/GenBank/DDBJ whole genome shotgun (WGS) entry which is preliminary data.</text>
</comment>
<accession>A0A9Q1GRW4</accession>
<protein>
    <submittedName>
        <fullName evidence="2">Uncharacterized protein</fullName>
    </submittedName>
</protein>
<reference evidence="2" key="1">
    <citation type="submission" date="2022-04" db="EMBL/GenBank/DDBJ databases">
        <title>Carnegiea gigantea Genome sequencing and assembly v2.</title>
        <authorList>
            <person name="Copetti D."/>
            <person name="Sanderson M.J."/>
            <person name="Burquez A."/>
            <person name="Wojciechowski M.F."/>
        </authorList>
    </citation>
    <scope>NUCLEOTIDE SEQUENCE</scope>
    <source>
        <strain evidence="2">SGP5-SGP5p</strain>
        <tissue evidence="2">Aerial part</tissue>
    </source>
</reference>
<evidence type="ECO:0000313" key="3">
    <source>
        <dbReference type="Proteomes" id="UP001153076"/>
    </source>
</evidence>
<dbReference type="Proteomes" id="UP001153076">
    <property type="component" value="Unassembled WGS sequence"/>
</dbReference>
<organism evidence="2 3">
    <name type="scientific">Carnegiea gigantea</name>
    <dbReference type="NCBI Taxonomy" id="171969"/>
    <lineage>
        <taxon>Eukaryota</taxon>
        <taxon>Viridiplantae</taxon>
        <taxon>Streptophyta</taxon>
        <taxon>Embryophyta</taxon>
        <taxon>Tracheophyta</taxon>
        <taxon>Spermatophyta</taxon>
        <taxon>Magnoliopsida</taxon>
        <taxon>eudicotyledons</taxon>
        <taxon>Gunneridae</taxon>
        <taxon>Pentapetalae</taxon>
        <taxon>Caryophyllales</taxon>
        <taxon>Cactineae</taxon>
        <taxon>Cactaceae</taxon>
        <taxon>Cactoideae</taxon>
        <taxon>Echinocereeae</taxon>
        <taxon>Carnegiea</taxon>
    </lineage>
</organism>
<evidence type="ECO:0000256" key="1">
    <source>
        <dbReference type="SAM" id="MobiDB-lite"/>
    </source>
</evidence>
<dbReference type="AlphaFoldDB" id="A0A9Q1GRW4"/>
<sequence length="201" mass="22896">MSGGNINSNIRTNTTCFSQNGYSEEILKLAQHLPPLEVEKQQMNNGYYPPGFASQDLVAATITPQPLENVEQQVENKKGQNQEESDSLSQHPCFESPVKLDLVIHEVMEQSNEGKKTTKISKRILEESKRTLNKRRRVSTSSSNTSESIQKLAKESLEIGKLLGMTACRDMKWKQYRYTWTNKQDYGDRIVSKLNRVLVTN</sequence>